<dbReference type="EC" id="2.7.7.18" evidence="4"/>
<comment type="pathway">
    <text evidence="2">Cofactor biosynthesis; NAD(+) biosynthesis; deamido-NAD(+) from nicotinate D-ribonucleotide: step 1/1.</text>
</comment>
<evidence type="ECO:0000256" key="1">
    <source>
        <dbReference type="ARBA" id="ARBA00002324"/>
    </source>
</evidence>
<evidence type="ECO:0000256" key="4">
    <source>
        <dbReference type="ARBA" id="ARBA00012389"/>
    </source>
</evidence>
<evidence type="ECO:0000256" key="2">
    <source>
        <dbReference type="ARBA" id="ARBA00005019"/>
    </source>
</evidence>
<sequence>MKKIAVFGSAFNPPTLGHKSIIDSLGHFDLILLVPSIAHAWGKTMLDYELRSQLVDQFIQDIGSNKVQRSDVEQALYAPPEAVTTYAVLTRLQALYPEDELTFVIGPDNLLHFGKFYKADEILQRWTVMACPERLPIRSTAIRDALQNGQPITDMTTSGVERLLHQQQLYTSPSF</sequence>
<evidence type="ECO:0000256" key="10">
    <source>
        <dbReference type="ARBA" id="ARBA00023027"/>
    </source>
</evidence>
<dbReference type="Proteomes" id="UP000000249">
    <property type="component" value="Chromosome 2"/>
</dbReference>
<evidence type="ECO:0000256" key="13">
    <source>
        <dbReference type="ARBA" id="ARBA00033353"/>
    </source>
</evidence>
<keyword evidence="8" id="KW-0547">Nucleotide-binding</keyword>
<comment type="catalytic activity">
    <reaction evidence="14">
        <text>nicotinate beta-D-ribonucleotide + ATP + H(+) = deamido-NAD(+) + diphosphate</text>
        <dbReference type="Rhea" id="RHEA:22860"/>
        <dbReference type="ChEBI" id="CHEBI:15378"/>
        <dbReference type="ChEBI" id="CHEBI:30616"/>
        <dbReference type="ChEBI" id="CHEBI:33019"/>
        <dbReference type="ChEBI" id="CHEBI:57502"/>
        <dbReference type="ChEBI" id="CHEBI:58437"/>
        <dbReference type="EC" id="2.7.7.18"/>
    </reaction>
</comment>
<name>A0A0H3AG82_VIBC3</name>
<dbReference type="KEGG" id="vcr:VC395_A0245"/>
<reference evidence="16 17" key="1">
    <citation type="submission" date="2007-03" db="EMBL/GenBank/DDBJ databases">
        <authorList>
            <person name="Heidelberg J."/>
        </authorList>
    </citation>
    <scope>NUCLEOTIDE SEQUENCE [LARGE SCALE GENOMIC DNA]</scope>
    <source>
        <strain evidence="17">ATCC 39541 / Classical Ogawa 395 / O395</strain>
    </source>
</reference>
<dbReference type="OrthoDB" id="5295945at2"/>
<dbReference type="Pfam" id="PF01467">
    <property type="entry name" value="CTP_transf_like"/>
    <property type="match status" value="1"/>
</dbReference>
<dbReference type="GO" id="GO:0009435">
    <property type="term" value="P:NAD+ biosynthetic process"/>
    <property type="evidence" value="ECO:0007669"/>
    <property type="project" value="UniProtKB-UniPathway"/>
</dbReference>
<dbReference type="UniPathway" id="UPA00253">
    <property type="reaction ID" value="UER00332"/>
</dbReference>
<dbReference type="PANTHER" id="PTHR39321:SF3">
    <property type="entry name" value="PHOSPHOPANTETHEINE ADENYLYLTRANSFERASE"/>
    <property type="match status" value="1"/>
</dbReference>
<dbReference type="CDD" id="cd02165">
    <property type="entry name" value="NMNAT"/>
    <property type="match status" value="1"/>
</dbReference>
<accession>A0A0H3AG82</accession>
<evidence type="ECO:0000256" key="14">
    <source>
        <dbReference type="ARBA" id="ARBA00048721"/>
    </source>
</evidence>
<evidence type="ECO:0000256" key="3">
    <source>
        <dbReference type="ARBA" id="ARBA00009014"/>
    </source>
</evidence>
<dbReference type="KEGG" id="vco:VC0395_1020"/>
<keyword evidence="5" id="KW-0662">Pyridine nucleotide biosynthesis</keyword>
<dbReference type="AlphaFoldDB" id="A0A0H3AG82"/>
<dbReference type="RefSeq" id="WP_000717524.1">
    <property type="nucleotide sequence ID" value="NC_009456.1"/>
</dbReference>
<evidence type="ECO:0000313" key="16">
    <source>
        <dbReference type="EMBL" id="ABQ19384.1"/>
    </source>
</evidence>
<evidence type="ECO:0000256" key="12">
    <source>
        <dbReference type="ARBA" id="ARBA00033140"/>
    </source>
</evidence>
<organism evidence="16 17">
    <name type="scientific">Vibrio cholerae serotype O1 (strain ATCC 39541 / Classical Ogawa 395 / O395)</name>
    <dbReference type="NCBI Taxonomy" id="345073"/>
    <lineage>
        <taxon>Bacteria</taxon>
        <taxon>Pseudomonadati</taxon>
        <taxon>Pseudomonadota</taxon>
        <taxon>Gammaproteobacteria</taxon>
        <taxon>Vibrionales</taxon>
        <taxon>Vibrionaceae</taxon>
        <taxon>Vibrio</taxon>
    </lineage>
</organism>
<dbReference type="SUPFAM" id="SSF52374">
    <property type="entry name" value="Nucleotidylyl transferase"/>
    <property type="match status" value="1"/>
</dbReference>
<dbReference type="EMBL" id="CP000626">
    <property type="protein sequence ID" value="ABQ19384.1"/>
    <property type="molecule type" value="Genomic_DNA"/>
</dbReference>
<dbReference type="PATRIC" id="fig|345073.21.peg.3005"/>
<dbReference type="NCBIfam" id="NF006479">
    <property type="entry name" value="PRK08887.1"/>
    <property type="match status" value="1"/>
</dbReference>
<dbReference type="Gene3D" id="3.40.50.620">
    <property type="entry name" value="HUPs"/>
    <property type="match status" value="1"/>
</dbReference>
<comment type="function">
    <text evidence="1">Catalyzes the reversible adenylation of nicotinate mononucleotide (NaMN) to nicotinic acid adenine dinucleotide (NaAD).</text>
</comment>
<dbReference type="InterPro" id="IPR005248">
    <property type="entry name" value="NadD/NMNAT"/>
</dbReference>
<evidence type="ECO:0000256" key="8">
    <source>
        <dbReference type="ARBA" id="ARBA00022741"/>
    </source>
</evidence>
<evidence type="ECO:0000256" key="11">
    <source>
        <dbReference type="ARBA" id="ARBA00031253"/>
    </source>
</evidence>
<dbReference type="PANTHER" id="PTHR39321">
    <property type="entry name" value="NICOTINATE-NUCLEOTIDE ADENYLYLTRANSFERASE-RELATED"/>
    <property type="match status" value="1"/>
</dbReference>
<dbReference type="GO" id="GO:0004515">
    <property type="term" value="F:nicotinate-nucleotide adenylyltransferase activity"/>
    <property type="evidence" value="ECO:0007669"/>
    <property type="project" value="UniProtKB-EC"/>
</dbReference>
<dbReference type="InterPro" id="IPR014729">
    <property type="entry name" value="Rossmann-like_a/b/a_fold"/>
</dbReference>
<proteinExistence type="inferred from homology"/>
<keyword evidence="10" id="KW-0520">NAD</keyword>
<evidence type="ECO:0000256" key="5">
    <source>
        <dbReference type="ARBA" id="ARBA00022642"/>
    </source>
</evidence>
<evidence type="ECO:0000259" key="15">
    <source>
        <dbReference type="Pfam" id="PF01467"/>
    </source>
</evidence>
<dbReference type="InterPro" id="IPR004821">
    <property type="entry name" value="Cyt_trans-like"/>
</dbReference>
<keyword evidence="9" id="KW-0067">ATP-binding</keyword>
<evidence type="ECO:0000313" key="17">
    <source>
        <dbReference type="Proteomes" id="UP000000249"/>
    </source>
</evidence>
<keyword evidence="6" id="KW-0808">Transferase</keyword>
<comment type="similarity">
    <text evidence="3">Belongs to the NadD family.</text>
</comment>
<dbReference type="eggNOG" id="COG1057">
    <property type="taxonomic scope" value="Bacteria"/>
</dbReference>
<protein>
    <recommendedName>
        <fullName evidence="4">nicotinate-nucleotide adenylyltransferase</fullName>
        <ecNumber evidence="4">2.7.7.18</ecNumber>
    </recommendedName>
    <alternativeName>
        <fullName evidence="13">Deamido-NAD(+) diphosphorylase</fullName>
    </alternativeName>
    <alternativeName>
        <fullName evidence="12">Deamido-NAD(+) pyrophosphorylase</fullName>
    </alternativeName>
    <alternativeName>
        <fullName evidence="11">Nicotinate mononucleotide adenylyltransferase</fullName>
    </alternativeName>
</protein>
<evidence type="ECO:0000256" key="7">
    <source>
        <dbReference type="ARBA" id="ARBA00022695"/>
    </source>
</evidence>
<evidence type="ECO:0000256" key="9">
    <source>
        <dbReference type="ARBA" id="ARBA00022840"/>
    </source>
</evidence>
<evidence type="ECO:0000256" key="6">
    <source>
        <dbReference type="ARBA" id="ARBA00022679"/>
    </source>
</evidence>
<keyword evidence="7" id="KW-0548">Nucleotidyltransferase</keyword>
<gene>
    <name evidence="16" type="ordered locus">VC0395_1020</name>
</gene>
<dbReference type="GO" id="GO:0005524">
    <property type="term" value="F:ATP binding"/>
    <property type="evidence" value="ECO:0007669"/>
    <property type="project" value="UniProtKB-KW"/>
</dbReference>
<feature type="domain" description="Cytidyltransferase-like" evidence="15">
    <location>
        <begin position="6"/>
        <end position="144"/>
    </location>
</feature>